<gene>
    <name evidence="2" type="ORF">LYPA_23C015960</name>
</gene>
<evidence type="ECO:0000256" key="1">
    <source>
        <dbReference type="SAM" id="MobiDB-lite"/>
    </source>
</evidence>
<organism evidence="2 3">
    <name type="scientific">Lynx pardinus</name>
    <name type="common">Iberian lynx</name>
    <name type="synonym">Felis pardina</name>
    <dbReference type="NCBI Taxonomy" id="191816"/>
    <lineage>
        <taxon>Eukaryota</taxon>
        <taxon>Metazoa</taxon>
        <taxon>Chordata</taxon>
        <taxon>Craniata</taxon>
        <taxon>Vertebrata</taxon>
        <taxon>Euteleostomi</taxon>
        <taxon>Mammalia</taxon>
        <taxon>Eutheria</taxon>
        <taxon>Laurasiatheria</taxon>
        <taxon>Carnivora</taxon>
        <taxon>Feliformia</taxon>
        <taxon>Felidae</taxon>
        <taxon>Felinae</taxon>
        <taxon>Lynx</taxon>
    </lineage>
</organism>
<feature type="compositionally biased region" description="Basic and acidic residues" evidence="1">
    <location>
        <begin position="170"/>
        <end position="212"/>
    </location>
</feature>
<keyword evidence="3" id="KW-1185">Reference proteome</keyword>
<dbReference type="Proteomes" id="UP000386466">
    <property type="component" value="Unassembled WGS sequence"/>
</dbReference>
<dbReference type="EMBL" id="CAAGRJ010008190">
    <property type="protein sequence ID" value="VFV26038.1"/>
    <property type="molecule type" value="Genomic_DNA"/>
</dbReference>
<protein>
    <submittedName>
        <fullName evidence="2">Dynactin subunit 1</fullName>
    </submittedName>
</protein>
<accession>A0A485N1X6</accession>
<feature type="region of interest" description="Disordered" evidence="1">
    <location>
        <begin position="1"/>
        <end position="32"/>
    </location>
</feature>
<feature type="compositionally biased region" description="Basic and acidic residues" evidence="1">
    <location>
        <begin position="10"/>
        <end position="27"/>
    </location>
</feature>
<feature type="compositionally biased region" description="Basic and acidic residues" evidence="1">
    <location>
        <begin position="125"/>
        <end position="142"/>
    </location>
</feature>
<name>A0A485N1X6_LYNPA</name>
<sequence length="226" mass="24809">MQEQQAVLQEARKEAKEAREARGRYFDEPADPADAIEVATVDKEMAEERAESPQREVEALKELVDELSTDFEILKAEIEEKGSDGAASSYQLKQFAGQDARLKGALARDLSSSAKQEHVKLQKLVEKKNQELEAVSQRRECLQEELSQAESTSDELREHADAACSGCRGRGGDVNRPEPESRRESARVERGRGGLGSDERDDARETEPELRGQLDVVGAGSGSPGA</sequence>
<dbReference type="AlphaFoldDB" id="A0A485N1X6"/>
<evidence type="ECO:0000313" key="2">
    <source>
        <dbReference type="EMBL" id="VFV26038.1"/>
    </source>
</evidence>
<evidence type="ECO:0000313" key="3">
    <source>
        <dbReference type="Proteomes" id="UP000386466"/>
    </source>
</evidence>
<feature type="region of interest" description="Disordered" evidence="1">
    <location>
        <begin position="125"/>
        <end position="226"/>
    </location>
</feature>
<reference evidence="2 3" key="1">
    <citation type="submission" date="2019-01" db="EMBL/GenBank/DDBJ databases">
        <authorList>
            <person name="Alioto T."/>
            <person name="Alioto T."/>
        </authorList>
    </citation>
    <scope>NUCLEOTIDE SEQUENCE [LARGE SCALE GENOMIC DNA]</scope>
</reference>
<proteinExistence type="predicted"/>